<keyword evidence="1" id="KW-1133">Transmembrane helix</keyword>
<dbReference type="Proteomes" id="UP000596252">
    <property type="component" value="Chromosome"/>
</dbReference>
<feature type="transmembrane region" description="Helical" evidence="1">
    <location>
        <begin position="192"/>
        <end position="214"/>
    </location>
</feature>
<proteinExistence type="predicted"/>
<feature type="transmembrane region" description="Helical" evidence="1">
    <location>
        <begin position="116"/>
        <end position="135"/>
    </location>
</feature>
<feature type="transmembrane region" description="Helical" evidence="1">
    <location>
        <begin position="78"/>
        <end position="109"/>
    </location>
</feature>
<evidence type="ECO:0000313" key="2">
    <source>
        <dbReference type="EMBL" id="QRH00388.1"/>
    </source>
</evidence>
<keyword evidence="1" id="KW-0472">Membrane</keyword>
<feature type="transmembrane region" description="Helical" evidence="1">
    <location>
        <begin position="141"/>
        <end position="161"/>
    </location>
</feature>
<evidence type="ECO:0000313" key="3">
    <source>
        <dbReference type="Proteomes" id="UP000596252"/>
    </source>
</evidence>
<reference evidence="2 3" key="1">
    <citation type="journal article" date="2012" name="Antonie Van Leeuwenhoek">
        <title>Shewanella litorisediminis sp. nov., a gammaproteobacterium isolated from a tidal flat sediment.</title>
        <authorList>
            <person name="Lee M.H."/>
            <person name="Yoon J.H."/>
        </authorList>
    </citation>
    <scope>NUCLEOTIDE SEQUENCE [LARGE SCALE GENOMIC DNA]</scope>
    <source>
        <strain evidence="2 3">SMK1-12</strain>
    </source>
</reference>
<accession>A0ABX7FZB8</accession>
<dbReference type="EMBL" id="CP069213">
    <property type="protein sequence ID" value="QRH00388.1"/>
    <property type="molecule type" value="Genomic_DNA"/>
</dbReference>
<gene>
    <name evidence="2" type="ORF">JQC75_10815</name>
</gene>
<feature type="transmembrane region" description="Helical" evidence="1">
    <location>
        <begin position="55"/>
        <end position="72"/>
    </location>
</feature>
<feature type="transmembrane region" description="Helical" evidence="1">
    <location>
        <begin position="168"/>
        <end position="186"/>
    </location>
</feature>
<feature type="transmembrane region" description="Helical" evidence="1">
    <location>
        <begin position="14"/>
        <end position="35"/>
    </location>
</feature>
<sequence length="231" mass="26482">MAEFWQNLWGSIDWRFTFIFADGVASALLAIWLWIVWPAEAMLSLMADKERQLRALITLSAIMGLWLFNAGVHDLLQLHFLGLVTLMLMFSWRLASVLALLPCAFYCLLVLKQPGLFGAYALMGVCLPLYLAFIIHNRGFYWLPGNVFVLIFVGGFFNAGVSQVSHQGLWSLWLWVTGMQSAAVLWQDYFSLSVLMVFPEALLNGMAVTLLVVYRPQWLSDYSDRHYLWRK</sequence>
<keyword evidence="3" id="KW-1185">Reference proteome</keyword>
<name>A0ABX7FZB8_9GAMM</name>
<evidence type="ECO:0000256" key="1">
    <source>
        <dbReference type="SAM" id="Phobius"/>
    </source>
</evidence>
<keyword evidence="1" id="KW-0812">Transmembrane</keyword>
<dbReference type="RefSeq" id="WP_203324114.1">
    <property type="nucleotide sequence ID" value="NZ_CP069213.1"/>
</dbReference>
<protein>
    <submittedName>
        <fullName evidence="2">Uncharacterized protein</fullName>
    </submittedName>
</protein>
<organism evidence="2 3">
    <name type="scientific">Shewanella litorisediminis</name>
    <dbReference type="NCBI Taxonomy" id="1173586"/>
    <lineage>
        <taxon>Bacteria</taxon>
        <taxon>Pseudomonadati</taxon>
        <taxon>Pseudomonadota</taxon>
        <taxon>Gammaproteobacteria</taxon>
        <taxon>Alteromonadales</taxon>
        <taxon>Shewanellaceae</taxon>
        <taxon>Shewanella</taxon>
    </lineage>
</organism>